<name>A0AAN7YSY0_9PEZI</name>
<dbReference type="InterPro" id="IPR041667">
    <property type="entry name" value="Cupin_8"/>
</dbReference>
<sequence>MKDPLQDLIQAYHELNAAVVEELWEEPSALEFMRYVAKNRPFVVRQAAIDWRAVERWDAGYLRKEMAGKEVNVAVTPLGNADAVVESPSGSKIFVEPFETSEPFDSFLDAVQASSSKGANDTSNARYAQTQNDNLRNEYSSLYRDVPADIPFARIALSQPAEAINLWLGNDRSVTSLHKDNYENIYVQIRGQKQFVLMPPIEMPCVNEQLLGKGRYATTSEKETQARSDEELIIERDANAEPVPVAIWDPDLPNQNPTPYSHLAQALRVTLQEGDLLYLPSLWYHKVSQSVGEEGFVCAVNYWYDMEFAGQHWVTSSLVRDVYWEEEMKVRYPDLDLDEEGSDEVD</sequence>
<dbReference type="EMBL" id="JAVRRL010000001">
    <property type="protein sequence ID" value="KAK5118963.1"/>
    <property type="molecule type" value="Genomic_DNA"/>
</dbReference>
<protein>
    <recommendedName>
        <fullName evidence="1">JmjC domain-containing protein</fullName>
    </recommendedName>
</protein>
<dbReference type="InterPro" id="IPR014710">
    <property type="entry name" value="RmlC-like_jellyroll"/>
</dbReference>
<dbReference type="PANTHER" id="PTHR12461:SF99">
    <property type="entry name" value="BIFUNCTIONAL PEPTIDASE AND (3S)-LYSYL HYDROXYLASE JMJD7"/>
    <property type="match status" value="1"/>
</dbReference>
<accession>A0AAN7YSY0</accession>
<dbReference type="Proteomes" id="UP001310890">
    <property type="component" value="Unassembled WGS sequence"/>
</dbReference>
<evidence type="ECO:0000313" key="3">
    <source>
        <dbReference type="Proteomes" id="UP001310890"/>
    </source>
</evidence>
<dbReference type="SUPFAM" id="SSF51197">
    <property type="entry name" value="Clavaminate synthase-like"/>
    <property type="match status" value="1"/>
</dbReference>
<dbReference type="InterPro" id="IPR003347">
    <property type="entry name" value="JmjC_dom"/>
</dbReference>
<reference evidence="2" key="1">
    <citation type="submission" date="2023-08" db="EMBL/GenBank/DDBJ databases">
        <title>Black Yeasts Isolated from many extreme environments.</title>
        <authorList>
            <person name="Coleine C."/>
            <person name="Stajich J.E."/>
            <person name="Selbmann L."/>
        </authorList>
    </citation>
    <scope>NUCLEOTIDE SEQUENCE</scope>
    <source>
        <strain evidence="2">CCFEE 5401</strain>
    </source>
</reference>
<comment type="caution">
    <text evidence="2">The sequence shown here is derived from an EMBL/GenBank/DDBJ whole genome shotgun (WGS) entry which is preliminary data.</text>
</comment>
<dbReference type="Pfam" id="PF13621">
    <property type="entry name" value="Cupin_8"/>
    <property type="match status" value="1"/>
</dbReference>
<dbReference type="PROSITE" id="PS51184">
    <property type="entry name" value="JMJC"/>
    <property type="match status" value="1"/>
</dbReference>
<evidence type="ECO:0000259" key="1">
    <source>
        <dbReference type="PROSITE" id="PS51184"/>
    </source>
</evidence>
<proteinExistence type="predicted"/>
<feature type="domain" description="JmjC" evidence="1">
    <location>
        <begin position="135"/>
        <end position="319"/>
    </location>
</feature>
<organism evidence="2 3">
    <name type="scientific">Meristemomyces frigidus</name>
    <dbReference type="NCBI Taxonomy" id="1508187"/>
    <lineage>
        <taxon>Eukaryota</taxon>
        <taxon>Fungi</taxon>
        <taxon>Dikarya</taxon>
        <taxon>Ascomycota</taxon>
        <taxon>Pezizomycotina</taxon>
        <taxon>Dothideomycetes</taxon>
        <taxon>Dothideomycetidae</taxon>
        <taxon>Mycosphaerellales</taxon>
        <taxon>Teratosphaeriaceae</taxon>
        <taxon>Meristemomyces</taxon>
    </lineage>
</organism>
<dbReference type="Gene3D" id="2.60.120.10">
    <property type="entry name" value="Jelly Rolls"/>
    <property type="match status" value="1"/>
</dbReference>
<evidence type="ECO:0000313" key="2">
    <source>
        <dbReference type="EMBL" id="KAK5118963.1"/>
    </source>
</evidence>
<dbReference type="AlphaFoldDB" id="A0AAN7YSY0"/>
<dbReference type="SMART" id="SM00558">
    <property type="entry name" value="JmjC"/>
    <property type="match status" value="1"/>
</dbReference>
<gene>
    <name evidence="2" type="ORF">LTR62_000174</name>
</gene>
<dbReference type="PANTHER" id="PTHR12461">
    <property type="entry name" value="HYPOXIA-INDUCIBLE FACTOR 1 ALPHA INHIBITOR-RELATED"/>
    <property type="match status" value="1"/>
</dbReference>